<reference evidence="1 2" key="1">
    <citation type="submission" date="2020-02" db="EMBL/GenBank/DDBJ databases">
        <authorList>
            <person name="Li X.-J."/>
            <person name="Han X.-M."/>
        </authorList>
    </citation>
    <scope>NUCLEOTIDE SEQUENCE [LARGE SCALE GENOMIC DNA]</scope>
    <source>
        <strain evidence="1 2">CCTCC AB 2017055</strain>
    </source>
</reference>
<dbReference type="Proteomes" id="UP000475214">
    <property type="component" value="Unassembled WGS sequence"/>
</dbReference>
<dbReference type="EMBL" id="JAAGOA010000032">
    <property type="protein sequence ID" value="NEE04298.1"/>
    <property type="molecule type" value="Genomic_DNA"/>
</dbReference>
<evidence type="ECO:0000313" key="1">
    <source>
        <dbReference type="EMBL" id="NEE04298.1"/>
    </source>
</evidence>
<protein>
    <submittedName>
        <fullName evidence="1">Uncharacterized protein</fullName>
    </submittedName>
</protein>
<accession>A0A6L9SI06</accession>
<sequence length="129" mass="13578">MELAPVAPLGTHSAVGTVDQHKVVSTVRGTEVAADPTNALALEAAVCRRSVLAADSRSTELVRLGGLQRVVRAQGFSGPRQFAHFALFGLVTAGRDAGGRRFEAASLTEHCQFHIDCIRAPAPTMSRSA</sequence>
<gene>
    <name evidence="1" type="ORF">G1H10_29420</name>
</gene>
<name>A0A6L9SI06_9ACTN</name>
<organism evidence="1 2">
    <name type="scientific">Phytoactinopolyspora halotolerans</name>
    <dbReference type="NCBI Taxonomy" id="1981512"/>
    <lineage>
        <taxon>Bacteria</taxon>
        <taxon>Bacillati</taxon>
        <taxon>Actinomycetota</taxon>
        <taxon>Actinomycetes</taxon>
        <taxon>Jiangellales</taxon>
        <taxon>Jiangellaceae</taxon>
        <taxon>Phytoactinopolyspora</taxon>
    </lineage>
</organism>
<evidence type="ECO:0000313" key="2">
    <source>
        <dbReference type="Proteomes" id="UP000475214"/>
    </source>
</evidence>
<keyword evidence="2" id="KW-1185">Reference proteome</keyword>
<dbReference type="AlphaFoldDB" id="A0A6L9SI06"/>
<proteinExistence type="predicted"/>
<comment type="caution">
    <text evidence="1">The sequence shown here is derived from an EMBL/GenBank/DDBJ whole genome shotgun (WGS) entry which is preliminary data.</text>
</comment>
<dbReference type="RefSeq" id="WP_163744710.1">
    <property type="nucleotide sequence ID" value="NZ_JAAGOA010000032.1"/>
</dbReference>